<evidence type="ECO:0000259" key="2">
    <source>
        <dbReference type="Pfam" id="PF17142"/>
    </source>
</evidence>
<dbReference type="InterPro" id="IPR033408">
    <property type="entry name" value="SusF_N"/>
</dbReference>
<evidence type="ECO:0000313" key="4">
    <source>
        <dbReference type="EMBL" id="KAB6134261.1"/>
    </source>
</evidence>
<evidence type="ECO:0000313" key="10">
    <source>
        <dbReference type="Proteomes" id="UP000487596"/>
    </source>
</evidence>
<dbReference type="EMBL" id="QRNE01000035">
    <property type="protein sequence ID" value="RHK28022.1"/>
    <property type="molecule type" value="Genomic_DNA"/>
</dbReference>
<dbReference type="EMBL" id="QRYV01000029">
    <property type="protein sequence ID" value="RGV14121.1"/>
    <property type="molecule type" value="Genomic_DNA"/>
</dbReference>
<protein>
    <submittedName>
        <fullName evidence="6">DUF5115 domain-containing protein</fullName>
    </submittedName>
</protein>
<evidence type="ECO:0000313" key="8">
    <source>
        <dbReference type="Proteomes" id="UP000285503"/>
    </source>
</evidence>
<gene>
    <name evidence="6" type="ORF">DW075_08290</name>
    <name evidence="5" type="ORF">DWW25_13370</name>
    <name evidence="4" type="ORF">GA424_19045</name>
    <name evidence="3" type="ORF">GA574_09830</name>
</gene>
<sequence>MQIDMKKLSIYITVLLAAALTACNEDFNEGVASPQSYGQEEAAGKITFTATGVAPINIGNVEEESVAVAVFTAPAVEEEATLSYKMKLDNKVTLIVDDKGYVATEDLQNAVAQIYGIRPVERTMNAVLTSYVAVGKTVYAAPAESYELKVTPEAPVIESAYYINGSLTWEQNVAFVNTSGDPYTNSVFTTTVPALVTDNTGAKDAYFLIKSNSGKSLGAVDADNDAPEGNLILSETANPIKISGGDYKSVRISINMMEGTYKIEKTMDAPHLWIPGNHQEWKPSQAPTLYKPEGNNAYWGMSELNGGFKFTAQPYWPDGSNGGLDYGYDYFTSKEGMTNDGGNLSLPQGIYYIVVNLDDKYASATEITSMDIIGTATGGWENGKELTYDATEKCWTAKTEMTVGEFKLRVNSSWDSGVSFGGTLDTPSPFTGDNISMDATGNYTIKFYLNGRLVLIKE</sequence>
<dbReference type="Pfam" id="PF17142">
    <property type="entry name" value="SusF_N"/>
    <property type="match status" value="1"/>
</dbReference>
<reference evidence="7 8" key="1">
    <citation type="submission" date="2018-08" db="EMBL/GenBank/DDBJ databases">
        <title>A genome reference for cultivated species of the human gut microbiota.</title>
        <authorList>
            <person name="Zou Y."/>
            <person name="Xue W."/>
            <person name="Luo G."/>
        </authorList>
    </citation>
    <scope>NUCLEOTIDE SEQUENCE [LARGE SCALE GENOMIC DNA]</scope>
    <source>
        <strain evidence="5 7">AF14-7</strain>
        <strain evidence="6 8">AF46-11NS</strain>
    </source>
</reference>
<comment type="caution">
    <text evidence="6">The sequence shown here is derived from an EMBL/GenBank/DDBJ whole genome shotgun (WGS) entry which is preliminary data.</text>
</comment>
<proteinExistence type="predicted"/>
<dbReference type="Proteomes" id="UP000435059">
    <property type="component" value="Unassembled WGS sequence"/>
</dbReference>
<evidence type="ECO:0000256" key="1">
    <source>
        <dbReference type="SAM" id="SignalP"/>
    </source>
</evidence>
<evidence type="ECO:0000313" key="5">
    <source>
        <dbReference type="EMBL" id="RGV14121.1"/>
    </source>
</evidence>
<dbReference type="Proteomes" id="UP000285503">
    <property type="component" value="Unassembled WGS sequence"/>
</dbReference>
<dbReference type="EMBL" id="WDEH01000037">
    <property type="protein sequence ID" value="KAB6134261.1"/>
    <property type="molecule type" value="Genomic_DNA"/>
</dbReference>
<dbReference type="Gene3D" id="2.60.40.3620">
    <property type="match status" value="3"/>
</dbReference>
<dbReference type="PROSITE" id="PS51257">
    <property type="entry name" value="PROKAR_LIPOPROTEIN"/>
    <property type="match status" value="1"/>
</dbReference>
<dbReference type="CDD" id="cd12967">
    <property type="entry name" value="CBM_SusE-F_like_u1"/>
    <property type="match status" value="1"/>
</dbReference>
<evidence type="ECO:0000313" key="7">
    <source>
        <dbReference type="Proteomes" id="UP000283369"/>
    </source>
</evidence>
<feature type="signal peptide" evidence="1">
    <location>
        <begin position="1"/>
        <end position="24"/>
    </location>
</feature>
<dbReference type="Proteomes" id="UP000283369">
    <property type="component" value="Unassembled WGS sequence"/>
</dbReference>
<dbReference type="Proteomes" id="UP000487596">
    <property type="component" value="Unassembled WGS sequence"/>
</dbReference>
<reference evidence="9 10" key="2">
    <citation type="journal article" date="2019" name="Nat. Med.">
        <title>A library of human gut bacterial isolates paired with longitudinal multiomics data enables mechanistic microbiome research.</title>
        <authorList>
            <person name="Poyet M."/>
            <person name="Groussin M."/>
            <person name="Gibbons S.M."/>
            <person name="Avila-Pacheco J."/>
            <person name="Jiang X."/>
            <person name="Kearney S.M."/>
            <person name="Perrotta A.R."/>
            <person name="Berdy B."/>
            <person name="Zhao S."/>
            <person name="Lieberman T.D."/>
            <person name="Swanson P.K."/>
            <person name="Smith M."/>
            <person name="Roesemann S."/>
            <person name="Alexander J.E."/>
            <person name="Rich S.A."/>
            <person name="Livny J."/>
            <person name="Vlamakis H."/>
            <person name="Clish C."/>
            <person name="Bullock K."/>
            <person name="Deik A."/>
            <person name="Scott J."/>
            <person name="Pierce K.A."/>
            <person name="Xavier R.J."/>
            <person name="Alm E.J."/>
        </authorList>
    </citation>
    <scope>NUCLEOTIDE SEQUENCE [LARGE SCALE GENOMIC DNA]</scope>
    <source>
        <strain evidence="4 10">BIOML-A62</strain>
        <strain evidence="3 9">BIOML-A74</strain>
    </source>
</reference>
<evidence type="ECO:0000313" key="6">
    <source>
        <dbReference type="EMBL" id="RHK28022.1"/>
    </source>
</evidence>
<dbReference type="AlphaFoldDB" id="A0A415FYD3"/>
<feature type="domain" description="Outer membrane protein SusF N-terminal" evidence="2">
    <location>
        <begin position="23"/>
        <end position="134"/>
    </location>
</feature>
<dbReference type="EMBL" id="WDES01000014">
    <property type="protein sequence ID" value="KAB6088278.1"/>
    <property type="molecule type" value="Genomic_DNA"/>
</dbReference>
<evidence type="ECO:0000313" key="9">
    <source>
        <dbReference type="Proteomes" id="UP000435059"/>
    </source>
</evidence>
<name>A0A415FYD3_9BACE</name>
<organism evidence="6 8">
    <name type="scientific">Bacteroides xylanisolvens</name>
    <dbReference type="NCBI Taxonomy" id="371601"/>
    <lineage>
        <taxon>Bacteria</taxon>
        <taxon>Pseudomonadati</taxon>
        <taxon>Bacteroidota</taxon>
        <taxon>Bacteroidia</taxon>
        <taxon>Bacteroidales</taxon>
        <taxon>Bacteroidaceae</taxon>
        <taxon>Bacteroides</taxon>
    </lineage>
</organism>
<feature type="chain" id="PRO_5044602632" evidence="1">
    <location>
        <begin position="25"/>
        <end position="458"/>
    </location>
</feature>
<evidence type="ECO:0000313" key="3">
    <source>
        <dbReference type="EMBL" id="KAB6088278.1"/>
    </source>
</evidence>
<keyword evidence="1" id="KW-0732">Signal</keyword>
<keyword evidence="9" id="KW-1185">Reference proteome</keyword>
<accession>A0A415FYD3</accession>